<accession>A0AAU7P3R5</accession>
<gene>
    <name evidence="1" type="ORF">VZ068_12505</name>
</gene>
<dbReference type="RefSeq" id="WP_349655488.1">
    <property type="nucleotide sequence ID" value="NZ_CP144460.1"/>
</dbReference>
<proteinExistence type="predicted"/>
<name>A0AAU7P3R5_9XANT</name>
<sequence length="72" mass="8062">METISFSGIPTANADALTRAFELIKSGKESGEIDEGTLREVLGEHIRQFISDPELIQHLLEKWQKDRGTPLP</sequence>
<organism evidence="1">
    <name type="scientific">Xanthomonas sp. 10-10</name>
    <dbReference type="NCBI Taxonomy" id="3115848"/>
    <lineage>
        <taxon>Bacteria</taxon>
        <taxon>Pseudomonadati</taxon>
        <taxon>Pseudomonadota</taxon>
        <taxon>Gammaproteobacteria</taxon>
        <taxon>Lysobacterales</taxon>
        <taxon>Lysobacteraceae</taxon>
        <taxon>Xanthomonas</taxon>
    </lineage>
</organism>
<reference evidence="1" key="1">
    <citation type="submission" date="2024-02" db="EMBL/GenBank/DDBJ databases">
        <title>Complete genome sequence of Xanthomonas sp. 10-10.</title>
        <authorList>
            <person name="Biessy A."/>
            <person name="Ciotola M."/>
            <person name="Cadieux M."/>
            <person name="Soufiane B."/>
            <person name="Laforest M."/>
            <person name="Filion M."/>
        </authorList>
    </citation>
    <scope>NUCLEOTIDE SEQUENCE</scope>
    <source>
        <strain evidence="1">10-10</strain>
    </source>
</reference>
<dbReference type="AlphaFoldDB" id="A0AAU7P3R5"/>
<dbReference type="EMBL" id="CP144460">
    <property type="protein sequence ID" value="XBS36330.1"/>
    <property type="molecule type" value="Genomic_DNA"/>
</dbReference>
<protein>
    <submittedName>
        <fullName evidence="1">Uncharacterized protein</fullName>
    </submittedName>
</protein>
<evidence type="ECO:0000313" key="1">
    <source>
        <dbReference type="EMBL" id="XBS36330.1"/>
    </source>
</evidence>